<organism evidence="1 2">
    <name type="scientific">Clavelina lepadiformis</name>
    <name type="common">Light-bulb sea squirt</name>
    <name type="synonym">Ascidia lepadiformis</name>
    <dbReference type="NCBI Taxonomy" id="159417"/>
    <lineage>
        <taxon>Eukaryota</taxon>
        <taxon>Metazoa</taxon>
        <taxon>Chordata</taxon>
        <taxon>Tunicata</taxon>
        <taxon>Ascidiacea</taxon>
        <taxon>Aplousobranchia</taxon>
        <taxon>Clavelinidae</taxon>
        <taxon>Clavelina</taxon>
    </lineage>
</organism>
<dbReference type="Proteomes" id="UP001642483">
    <property type="component" value="Unassembled WGS sequence"/>
</dbReference>
<keyword evidence="2" id="KW-1185">Reference proteome</keyword>
<evidence type="ECO:0000313" key="2">
    <source>
        <dbReference type="Proteomes" id="UP001642483"/>
    </source>
</evidence>
<proteinExistence type="predicted"/>
<evidence type="ECO:0008006" key="3">
    <source>
        <dbReference type="Google" id="ProtNLM"/>
    </source>
</evidence>
<name>A0ABP0GM32_CLALP</name>
<gene>
    <name evidence="1" type="ORF">CVLEPA_LOCUS24612</name>
</gene>
<accession>A0ABP0GM32</accession>
<dbReference type="EMBL" id="CAWYQH010000125">
    <property type="protein sequence ID" value="CAK8691864.1"/>
    <property type="molecule type" value="Genomic_DNA"/>
</dbReference>
<reference evidence="1 2" key="1">
    <citation type="submission" date="2024-02" db="EMBL/GenBank/DDBJ databases">
        <authorList>
            <person name="Daric V."/>
            <person name="Darras S."/>
        </authorList>
    </citation>
    <scope>NUCLEOTIDE SEQUENCE [LARGE SCALE GENOMIC DNA]</scope>
</reference>
<comment type="caution">
    <text evidence="1">The sequence shown here is derived from an EMBL/GenBank/DDBJ whole genome shotgun (WGS) entry which is preliminary data.</text>
</comment>
<evidence type="ECO:0000313" key="1">
    <source>
        <dbReference type="EMBL" id="CAK8691864.1"/>
    </source>
</evidence>
<protein>
    <recommendedName>
        <fullName evidence="3">Profilin</fullName>
    </recommendedName>
</protein>
<sequence>MDDNYVPKPDKTWDQFCNRIINQPGYTVEYAYMGTIMERVGQDGNHPGFAELTESEAYAISNSNGVDFQFRGDEYSFVQYKNGVYDYDGPSRELAYGHTFKCILIVFSFENRPKGRFLNQCQHALRYGLSHLCNMRV</sequence>